<feature type="signal peptide" evidence="2">
    <location>
        <begin position="1"/>
        <end position="20"/>
    </location>
</feature>
<sequence>MKVHVLLVVVVLLVVCFSEGESKRSGGRGRSSSSRLGGLFNRNNKKKSSNSQKPVSADVVPAAKAVDVKPSAPKLETKPSESKPPAPKLEPSAPKYEPSAPKIETQKFQNLDSRPANMQQRPIGWDVGQSNQNTYHHQARSVNNFAYPVSGSYVNPGGHSSYPSHAGAYPNTGSYNYYGTGQNYNYGNGFNQQQPFPGYHPTSNIGVIPPSGANAGQYYNNVAGFGNQPMMGSHGQSKGIFGSLFGGGNSGGYGYGNNYGMYNKPRGFGSGFGSNAFGNVMIGLLVWNLFRGGSSQKYNVYNHYNKPEDAPKDIELPANLIMLCPENATALCAGQTTPLCTSNDTILCVATAATTIPCKDNLLSQCVNVTTPESDVTNLPCIANATVNGNVNLKPDENPTTFNATFSLFNQSTNQTDTVFCVTTLAVPYIETIDETNSTSSVVTESSKVELTTLTTANITVT</sequence>
<feature type="compositionally biased region" description="Low complexity" evidence="1">
    <location>
        <begin position="30"/>
        <end position="39"/>
    </location>
</feature>
<evidence type="ECO:0000256" key="2">
    <source>
        <dbReference type="SAM" id="SignalP"/>
    </source>
</evidence>
<accession>A0ABM1MCW5</accession>
<evidence type="ECO:0000256" key="1">
    <source>
        <dbReference type="SAM" id="MobiDB-lite"/>
    </source>
</evidence>
<feature type="compositionally biased region" description="Low complexity" evidence="1">
    <location>
        <begin position="49"/>
        <end position="74"/>
    </location>
</feature>
<organism evidence="3 4">
    <name type="scientific">Nicrophorus vespilloides</name>
    <name type="common">Boreal carrion beetle</name>
    <dbReference type="NCBI Taxonomy" id="110193"/>
    <lineage>
        <taxon>Eukaryota</taxon>
        <taxon>Metazoa</taxon>
        <taxon>Ecdysozoa</taxon>
        <taxon>Arthropoda</taxon>
        <taxon>Hexapoda</taxon>
        <taxon>Insecta</taxon>
        <taxon>Pterygota</taxon>
        <taxon>Neoptera</taxon>
        <taxon>Endopterygota</taxon>
        <taxon>Coleoptera</taxon>
        <taxon>Polyphaga</taxon>
        <taxon>Staphyliniformia</taxon>
        <taxon>Silphidae</taxon>
        <taxon>Nicrophorinae</taxon>
        <taxon>Nicrophorus</taxon>
    </lineage>
</organism>
<dbReference type="RefSeq" id="XP_017772415.1">
    <property type="nucleotide sequence ID" value="XM_017916926.1"/>
</dbReference>
<protein>
    <submittedName>
        <fullName evidence="4">Uncharacterized protein LOC108559594</fullName>
    </submittedName>
</protein>
<gene>
    <name evidence="4" type="primary">LOC108559594</name>
</gene>
<proteinExistence type="predicted"/>
<keyword evidence="2" id="KW-0732">Signal</keyword>
<feature type="chain" id="PRO_5046292919" evidence="2">
    <location>
        <begin position="21"/>
        <end position="462"/>
    </location>
</feature>
<name>A0ABM1MCW5_NICVS</name>
<feature type="region of interest" description="Disordered" evidence="1">
    <location>
        <begin position="21"/>
        <end position="101"/>
    </location>
</feature>
<evidence type="ECO:0000313" key="4">
    <source>
        <dbReference type="RefSeq" id="XP_017772415.1"/>
    </source>
</evidence>
<keyword evidence="3" id="KW-1185">Reference proteome</keyword>
<reference evidence="4" key="1">
    <citation type="submission" date="2025-08" db="UniProtKB">
        <authorList>
            <consortium name="RefSeq"/>
        </authorList>
    </citation>
    <scope>IDENTIFICATION</scope>
    <source>
        <tissue evidence="4">Whole Larva</tissue>
    </source>
</reference>
<dbReference type="GeneID" id="108559594"/>
<evidence type="ECO:0000313" key="3">
    <source>
        <dbReference type="Proteomes" id="UP000695000"/>
    </source>
</evidence>
<dbReference type="Proteomes" id="UP000695000">
    <property type="component" value="Unplaced"/>
</dbReference>